<dbReference type="Gene3D" id="3.40.390.10">
    <property type="entry name" value="Collagenase (Catalytic Domain)"/>
    <property type="match status" value="1"/>
</dbReference>
<dbReference type="PANTHER" id="PTHR11733">
    <property type="entry name" value="ZINC METALLOPROTEASE FAMILY M13 NEPRILYSIN-RELATED"/>
    <property type="match status" value="1"/>
</dbReference>
<dbReference type="InterPro" id="IPR008753">
    <property type="entry name" value="Peptidase_M13_N"/>
</dbReference>
<name>A0ABV5G1X4_9MICC</name>
<sequence>MTETTPSPQPSAREDLYRHVNGAWLQSNSIPADQGAYGAFMELRDASELAVRHIAEDAAAHFWSGPGAGRESGPFTAGHDDDGARRRIGALYASFMDESGVEERGLEPIVADLAQIEGVSTPEEFIHLSGQLQRAGISGLIGTGSLNDAGNPERMLLHLIQDGLGLPDESYYREEKFAELVTDYRQHVDNLFMLAGIGGDRDEAERDADRVVDLETKIAAAHWDVVKVRDAVARYNLLDRTALLKAFPLAERWLEGVGATGGRSAEVVAWQPDFLAAMQTLLVEEDLGTWKRWLQLQLLRSAAPYLTEAFVNENFEFYGRKIAGTEEVRPRWKRGVAFVNGAVGEDVGRLYVAKHFPAGHQAAMDGLISALIEAYRRSISTLDWMGEDTRQKALEKLSMFKPMVGFPVKWIDYSSLAVDPENLIANVRAANAFEFERDLAKIETGPDPEEWHMTPQTVNAYYSPLENAIVFPAAILQPPFFDPNRLAAENFGAIGAVIGHEIGHGFDDQGSQYAGDGSLQNWWTDADRAAFEERTTRLVGQYEALSPAEAPEHQVNGELTLGENIGDLGGLGIASQALGIWREENPGEGSAGGTDADRDGTGSEGLPNTDGPAERADADEASREQDRAFFASWAECWRQLTRTETAITRITSDPHSPNEFRCNQVVKNLDAFHEAYGTEPGDAMWLDPEDRVTIW</sequence>
<dbReference type="PROSITE" id="PS51885">
    <property type="entry name" value="NEPRILYSIN"/>
    <property type="match status" value="1"/>
</dbReference>
<gene>
    <name evidence="1" type="ORF">ACFFX0_17705</name>
</gene>
<dbReference type="PANTHER" id="PTHR11733:SF167">
    <property type="entry name" value="FI17812P1-RELATED"/>
    <property type="match status" value="1"/>
</dbReference>
<dbReference type="Pfam" id="PF05649">
    <property type="entry name" value="Peptidase_M13_N"/>
    <property type="match status" value="1"/>
</dbReference>
<protein>
    <submittedName>
        <fullName evidence="1">M13 family metallopeptidase</fullName>
    </submittedName>
</protein>
<organism evidence="1 2">
    <name type="scientific">Citricoccus parietis</name>
    <dbReference type="NCBI Taxonomy" id="592307"/>
    <lineage>
        <taxon>Bacteria</taxon>
        <taxon>Bacillati</taxon>
        <taxon>Actinomycetota</taxon>
        <taxon>Actinomycetes</taxon>
        <taxon>Micrococcales</taxon>
        <taxon>Micrococcaceae</taxon>
        <taxon>Citricoccus</taxon>
    </lineage>
</organism>
<dbReference type="Pfam" id="PF01431">
    <property type="entry name" value="Peptidase_M13"/>
    <property type="match status" value="2"/>
</dbReference>
<comment type="caution">
    <text evidence="1">The sequence shown here is derived from an EMBL/GenBank/DDBJ whole genome shotgun (WGS) entry which is preliminary data.</text>
</comment>
<accession>A0ABV5G1X4</accession>
<dbReference type="EMBL" id="JBHMFI010000001">
    <property type="protein sequence ID" value="MFB9072937.1"/>
    <property type="molecule type" value="Genomic_DNA"/>
</dbReference>
<reference evidence="1 2" key="1">
    <citation type="submission" date="2024-09" db="EMBL/GenBank/DDBJ databases">
        <authorList>
            <person name="Sun Q."/>
            <person name="Mori K."/>
        </authorList>
    </citation>
    <scope>NUCLEOTIDE SEQUENCE [LARGE SCALE GENOMIC DNA]</scope>
    <source>
        <strain evidence="1 2">CCM 7609</strain>
    </source>
</reference>
<dbReference type="Gene3D" id="1.10.1380.10">
    <property type="entry name" value="Neutral endopeptidase , domain2"/>
    <property type="match status" value="1"/>
</dbReference>
<dbReference type="InterPro" id="IPR042089">
    <property type="entry name" value="Peptidase_M13_dom_2"/>
</dbReference>
<dbReference type="CDD" id="cd08662">
    <property type="entry name" value="M13"/>
    <property type="match status" value="1"/>
</dbReference>
<dbReference type="InterPro" id="IPR000718">
    <property type="entry name" value="Peptidase_M13"/>
</dbReference>
<keyword evidence="2" id="KW-1185">Reference proteome</keyword>
<evidence type="ECO:0000313" key="1">
    <source>
        <dbReference type="EMBL" id="MFB9072937.1"/>
    </source>
</evidence>
<evidence type="ECO:0000313" key="2">
    <source>
        <dbReference type="Proteomes" id="UP001589575"/>
    </source>
</evidence>
<dbReference type="InterPro" id="IPR018497">
    <property type="entry name" value="Peptidase_M13_C"/>
</dbReference>
<proteinExistence type="predicted"/>
<dbReference type="SUPFAM" id="SSF55486">
    <property type="entry name" value="Metalloproteases ('zincins'), catalytic domain"/>
    <property type="match status" value="1"/>
</dbReference>
<dbReference type="InterPro" id="IPR024079">
    <property type="entry name" value="MetalloPept_cat_dom_sf"/>
</dbReference>
<dbReference type="PRINTS" id="PR00786">
    <property type="entry name" value="NEPRILYSIN"/>
</dbReference>
<dbReference type="Proteomes" id="UP001589575">
    <property type="component" value="Unassembled WGS sequence"/>
</dbReference>